<name>A0A839SVN6_9PROT</name>
<feature type="domain" description="SPOR" evidence="3">
    <location>
        <begin position="209"/>
        <end position="294"/>
    </location>
</feature>
<dbReference type="InterPro" id="IPR007730">
    <property type="entry name" value="SPOR-like_dom"/>
</dbReference>
<dbReference type="InterPro" id="IPR036680">
    <property type="entry name" value="SPOR-like_sf"/>
</dbReference>
<evidence type="ECO:0000256" key="1">
    <source>
        <dbReference type="SAM" id="MobiDB-lite"/>
    </source>
</evidence>
<dbReference type="EMBL" id="JACHXA010000004">
    <property type="protein sequence ID" value="MBB3065546.1"/>
    <property type="molecule type" value="Genomic_DNA"/>
</dbReference>
<protein>
    <recommendedName>
        <fullName evidence="3">SPOR domain-containing protein</fullName>
    </recommendedName>
</protein>
<feature type="transmembrane region" description="Helical" evidence="2">
    <location>
        <begin position="43"/>
        <end position="63"/>
    </location>
</feature>
<proteinExistence type="predicted"/>
<sequence>MASNPYERGWQSVDDLDRPVISEEDISRQQAARRSRSLLRSGIRIGSLLLVLGGFGALVVYAYNWGTGEIAESQVPVVAADQTPEKEAPSERGGLTVPYQDALVLNETSKGQQVERIIPPPEEPMIVQPAEDPAPMVESAPATAKAVSDAEEAAASESSDPIASLIQMAELDAANTDAKGTADAPEEVTASEPPIAPAADPQTQQLAQVGQVSGFKVQLASLKTEDAARSEWARVQQANKDLLGGLKLDIQRVDLQDKGIFYRIQGGPLPSRETASDICAQLKGRGQPCIVVAP</sequence>
<evidence type="ECO:0000313" key="5">
    <source>
        <dbReference type="Proteomes" id="UP000581135"/>
    </source>
</evidence>
<dbReference type="Proteomes" id="UP000581135">
    <property type="component" value="Unassembled WGS sequence"/>
</dbReference>
<accession>A0A839SVN6</accession>
<evidence type="ECO:0000313" key="4">
    <source>
        <dbReference type="EMBL" id="MBB3065546.1"/>
    </source>
</evidence>
<dbReference type="RefSeq" id="WP_183416362.1">
    <property type="nucleotide sequence ID" value="NZ_JACHXA010000004.1"/>
</dbReference>
<organism evidence="4 5">
    <name type="scientific">Limibacillus halophilus</name>
    <dbReference type="NCBI Taxonomy" id="1579333"/>
    <lineage>
        <taxon>Bacteria</taxon>
        <taxon>Pseudomonadati</taxon>
        <taxon>Pseudomonadota</taxon>
        <taxon>Alphaproteobacteria</taxon>
        <taxon>Rhodospirillales</taxon>
        <taxon>Rhodovibrionaceae</taxon>
        <taxon>Limibacillus</taxon>
    </lineage>
</organism>
<dbReference type="PROSITE" id="PS51724">
    <property type="entry name" value="SPOR"/>
    <property type="match status" value="1"/>
</dbReference>
<gene>
    <name evidence="4" type="ORF">FHR98_001833</name>
</gene>
<dbReference type="AlphaFoldDB" id="A0A839SVN6"/>
<reference evidence="4 5" key="1">
    <citation type="submission" date="2020-08" db="EMBL/GenBank/DDBJ databases">
        <title>Genomic Encyclopedia of Type Strains, Phase III (KMG-III): the genomes of soil and plant-associated and newly described type strains.</title>
        <authorList>
            <person name="Whitman W."/>
        </authorList>
    </citation>
    <scope>NUCLEOTIDE SEQUENCE [LARGE SCALE GENOMIC DNA]</scope>
    <source>
        <strain evidence="4 5">CECT 8803</strain>
    </source>
</reference>
<feature type="region of interest" description="Disordered" evidence="1">
    <location>
        <begin position="175"/>
        <end position="200"/>
    </location>
</feature>
<keyword evidence="5" id="KW-1185">Reference proteome</keyword>
<comment type="caution">
    <text evidence="4">The sequence shown here is derived from an EMBL/GenBank/DDBJ whole genome shotgun (WGS) entry which is preliminary data.</text>
</comment>
<keyword evidence="2" id="KW-0472">Membrane</keyword>
<dbReference type="GO" id="GO:0042834">
    <property type="term" value="F:peptidoglycan binding"/>
    <property type="evidence" value="ECO:0007669"/>
    <property type="project" value="InterPro"/>
</dbReference>
<dbReference type="Gene3D" id="3.30.70.1070">
    <property type="entry name" value="Sporulation related repeat"/>
    <property type="match status" value="1"/>
</dbReference>
<evidence type="ECO:0000256" key="2">
    <source>
        <dbReference type="SAM" id="Phobius"/>
    </source>
</evidence>
<keyword evidence="2" id="KW-0812">Transmembrane</keyword>
<dbReference type="SUPFAM" id="SSF110997">
    <property type="entry name" value="Sporulation related repeat"/>
    <property type="match status" value="1"/>
</dbReference>
<dbReference type="Pfam" id="PF05036">
    <property type="entry name" value="SPOR"/>
    <property type="match status" value="1"/>
</dbReference>
<keyword evidence="2" id="KW-1133">Transmembrane helix</keyword>
<evidence type="ECO:0000259" key="3">
    <source>
        <dbReference type="PROSITE" id="PS51724"/>
    </source>
</evidence>